<dbReference type="AlphaFoldDB" id="A0A182QUU2"/>
<keyword evidence="5" id="KW-0698">rRNA processing</keyword>
<dbReference type="Pfam" id="PF04410">
    <property type="entry name" value="Gar1"/>
    <property type="match status" value="1"/>
</dbReference>
<feature type="compositionally biased region" description="Basic and acidic residues" evidence="9">
    <location>
        <begin position="136"/>
        <end position="151"/>
    </location>
</feature>
<feature type="compositionally biased region" description="Basic and acidic residues" evidence="9">
    <location>
        <begin position="1"/>
        <end position="25"/>
    </location>
</feature>
<dbReference type="STRING" id="69004.A0A182QUU2"/>
<keyword evidence="8" id="KW-0539">Nucleus</keyword>
<reference evidence="10" key="2">
    <citation type="submission" date="2020-05" db="UniProtKB">
        <authorList>
            <consortium name="EnsemblMetazoa"/>
        </authorList>
    </citation>
    <scope>IDENTIFICATION</scope>
    <source>
        <strain evidence="10">FAR1</strain>
    </source>
</reference>
<feature type="region of interest" description="Disordered" evidence="9">
    <location>
        <begin position="1"/>
        <end position="171"/>
    </location>
</feature>
<comment type="similarity">
    <text evidence="2">Belongs to the NAF1 family.</text>
</comment>
<dbReference type="EnsemblMetazoa" id="AFAF017323-RA">
    <property type="protein sequence ID" value="AFAF017323-PA"/>
    <property type="gene ID" value="AFAF017323"/>
</dbReference>
<proteinExistence type="inferred from homology"/>
<sequence length="485" mass="52941">MEEVKKSDEAKHGDQALKDREHTEASSEPVSNESTITQPEGGKPEPDYDTLEEEKISDPISPTLATNPEEIADSSKVVIDEQLSTEKKTQSSGESLLETPPVQPKDTVEPSTCEEEAIASSSEVGETATKSSALEEVTKTNEESVTSKEIESATENMEETPTVEQAMEVEEPAVPVPIATVSIQEQIAQEQQLETAAVQKITNNSLSLLSQYSGSSDSEAEETDNSKADDTKKRAHSSSSSSSDDSSDVELVKDTAISGNYRVRDDPILVSDAETMDTNAASSEDEEDDLARGPIRTAGEILPHELPPIEELTISVPEAECKPIGHVESIVSQIVLVQSVVGAELLNLDTVLFLERGQRALGKIFDVIGQVNRPIYCVLFNSNQEVLSKNITVGMEVYCAPRTEYTSFIILSDLMRLKGSDASWMNDNEVPAYHNPHQYRPRFPPRNQQYHQQMPHMQPPPQGGLYLPNPFAGQGPPRPPSTGPN</sequence>
<evidence type="ECO:0000256" key="4">
    <source>
        <dbReference type="ARBA" id="ARBA00022517"/>
    </source>
</evidence>
<evidence type="ECO:0000256" key="3">
    <source>
        <dbReference type="ARBA" id="ARBA00021438"/>
    </source>
</evidence>
<dbReference type="GO" id="GO:0043489">
    <property type="term" value="P:RNA stabilization"/>
    <property type="evidence" value="ECO:0007669"/>
    <property type="project" value="UniProtKB-ARBA"/>
</dbReference>
<protein>
    <recommendedName>
        <fullName evidence="3">H/ACA ribonucleoprotein complex non-core subunit NAF1</fullName>
    </recommendedName>
</protein>
<dbReference type="GO" id="GO:0003723">
    <property type="term" value="F:RNA binding"/>
    <property type="evidence" value="ECO:0007669"/>
    <property type="project" value="UniProtKB-KW"/>
</dbReference>
<dbReference type="Gene3D" id="2.40.10.230">
    <property type="entry name" value="Probable tRNA pseudouridine synthase domain"/>
    <property type="match status" value="1"/>
</dbReference>
<dbReference type="EMBL" id="AXCN02001095">
    <property type="status" value="NOT_ANNOTATED_CDS"/>
    <property type="molecule type" value="Genomic_DNA"/>
</dbReference>
<evidence type="ECO:0000256" key="5">
    <source>
        <dbReference type="ARBA" id="ARBA00022552"/>
    </source>
</evidence>
<dbReference type="InterPro" id="IPR009000">
    <property type="entry name" value="Transl_B-barrel_sf"/>
</dbReference>
<dbReference type="GO" id="GO:0005732">
    <property type="term" value="C:sno(s)RNA-containing ribonucleoprotein complex"/>
    <property type="evidence" value="ECO:0007669"/>
    <property type="project" value="InterPro"/>
</dbReference>
<evidence type="ECO:0000313" key="11">
    <source>
        <dbReference type="Proteomes" id="UP000075886"/>
    </source>
</evidence>
<evidence type="ECO:0000256" key="6">
    <source>
        <dbReference type="ARBA" id="ARBA00022553"/>
    </source>
</evidence>
<feature type="region of interest" description="Disordered" evidence="9">
    <location>
        <begin position="210"/>
        <end position="251"/>
    </location>
</feature>
<dbReference type="GO" id="GO:0005634">
    <property type="term" value="C:nucleus"/>
    <property type="evidence" value="ECO:0007669"/>
    <property type="project" value="UniProtKB-SubCell"/>
</dbReference>
<feature type="region of interest" description="Disordered" evidence="9">
    <location>
        <begin position="442"/>
        <end position="485"/>
    </location>
</feature>
<evidence type="ECO:0000256" key="2">
    <source>
        <dbReference type="ARBA" id="ARBA00009801"/>
    </source>
</evidence>
<name>A0A182QUU2_9DIPT</name>
<dbReference type="SUPFAM" id="SSF50447">
    <property type="entry name" value="Translation proteins"/>
    <property type="match status" value="1"/>
</dbReference>
<dbReference type="PANTHER" id="PTHR31633">
    <property type="entry name" value="H/ACA RIBONUCLEOPROTEIN COMPLEX NON-CORE SUBUNIT NAF1"/>
    <property type="match status" value="1"/>
</dbReference>
<evidence type="ECO:0000256" key="9">
    <source>
        <dbReference type="SAM" id="MobiDB-lite"/>
    </source>
</evidence>
<evidence type="ECO:0000313" key="10">
    <source>
        <dbReference type="EnsemblMetazoa" id="AFAF017323-PA"/>
    </source>
</evidence>
<keyword evidence="6" id="KW-0597">Phosphoprotein</keyword>
<keyword evidence="7" id="KW-0694">RNA-binding</keyword>
<evidence type="ECO:0000256" key="1">
    <source>
        <dbReference type="ARBA" id="ARBA00004123"/>
    </source>
</evidence>
<keyword evidence="4" id="KW-0690">Ribosome biogenesis</keyword>
<dbReference type="InterPro" id="IPR038664">
    <property type="entry name" value="Gar1/Naf1_Cbf5-bd_sf"/>
</dbReference>
<feature type="compositionally biased region" description="Polar residues" evidence="9">
    <location>
        <begin position="26"/>
        <end position="38"/>
    </location>
</feature>
<keyword evidence="11" id="KW-1185">Reference proteome</keyword>
<dbReference type="Proteomes" id="UP000075886">
    <property type="component" value="Unassembled WGS sequence"/>
</dbReference>
<evidence type="ECO:0000256" key="7">
    <source>
        <dbReference type="ARBA" id="ARBA00022884"/>
    </source>
</evidence>
<dbReference type="GO" id="GO:0006364">
    <property type="term" value="P:rRNA processing"/>
    <property type="evidence" value="ECO:0007669"/>
    <property type="project" value="UniProtKB-KW"/>
</dbReference>
<feature type="compositionally biased region" description="Polar residues" evidence="9">
    <location>
        <begin position="119"/>
        <end position="132"/>
    </location>
</feature>
<dbReference type="GO" id="GO:0001522">
    <property type="term" value="P:pseudouridine synthesis"/>
    <property type="evidence" value="ECO:0007669"/>
    <property type="project" value="InterPro"/>
</dbReference>
<comment type="subcellular location">
    <subcellularLocation>
        <location evidence="1">Nucleus</location>
    </subcellularLocation>
</comment>
<dbReference type="GO" id="GO:0000493">
    <property type="term" value="P:box H/ACA snoRNP assembly"/>
    <property type="evidence" value="ECO:0007669"/>
    <property type="project" value="InterPro"/>
</dbReference>
<reference evidence="11" key="1">
    <citation type="submission" date="2014-01" db="EMBL/GenBank/DDBJ databases">
        <title>The Genome Sequence of Anopheles farauti FAR1 (V2).</title>
        <authorList>
            <consortium name="The Broad Institute Genomics Platform"/>
            <person name="Neafsey D.E."/>
            <person name="Besansky N."/>
            <person name="Howell P."/>
            <person name="Walton C."/>
            <person name="Young S.K."/>
            <person name="Zeng Q."/>
            <person name="Gargeya S."/>
            <person name="Fitzgerald M."/>
            <person name="Haas B."/>
            <person name="Abouelleil A."/>
            <person name="Allen A.W."/>
            <person name="Alvarado L."/>
            <person name="Arachchi H.M."/>
            <person name="Berlin A.M."/>
            <person name="Chapman S.B."/>
            <person name="Gainer-Dewar J."/>
            <person name="Goldberg J."/>
            <person name="Griggs A."/>
            <person name="Gujja S."/>
            <person name="Hansen M."/>
            <person name="Howarth C."/>
            <person name="Imamovic A."/>
            <person name="Ireland A."/>
            <person name="Larimer J."/>
            <person name="McCowan C."/>
            <person name="Murphy C."/>
            <person name="Pearson M."/>
            <person name="Poon T.W."/>
            <person name="Priest M."/>
            <person name="Roberts A."/>
            <person name="Saif S."/>
            <person name="Shea T."/>
            <person name="Sisk P."/>
            <person name="Sykes S."/>
            <person name="Wortman J."/>
            <person name="Nusbaum C."/>
            <person name="Birren B."/>
        </authorList>
    </citation>
    <scope>NUCLEOTIDE SEQUENCE [LARGE SCALE GENOMIC DNA]</scope>
    <source>
        <strain evidence="11">FAR1</strain>
    </source>
</reference>
<feature type="compositionally biased region" description="Pro residues" evidence="9">
    <location>
        <begin position="476"/>
        <end position="485"/>
    </location>
</feature>
<dbReference type="FunFam" id="2.40.10.230:FF:000002">
    <property type="entry name" value="H/ACA ribonucleoprotein complex non-core subunit NAF1"/>
    <property type="match status" value="1"/>
</dbReference>
<organism evidence="10 11">
    <name type="scientific">Anopheles farauti</name>
    <dbReference type="NCBI Taxonomy" id="69004"/>
    <lineage>
        <taxon>Eukaryota</taxon>
        <taxon>Metazoa</taxon>
        <taxon>Ecdysozoa</taxon>
        <taxon>Arthropoda</taxon>
        <taxon>Hexapoda</taxon>
        <taxon>Insecta</taxon>
        <taxon>Pterygota</taxon>
        <taxon>Neoptera</taxon>
        <taxon>Endopterygota</taxon>
        <taxon>Diptera</taxon>
        <taxon>Nematocera</taxon>
        <taxon>Culicoidea</taxon>
        <taxon>Culicidae</taxon>
        <taxon>Anophelinae</taxon>
        <taxon>Anopheles</taxon>
    </lineage>
</organism>
<dbReference type="InterPro" id="IPR040309">
    <property type="entry name" value="Naf1"/>
</dbReference>
<dbReference type="PANTHER" id="PTHR31633:SF1">
    <property type="entry name" value="H_ACA RIBONUCLEOPROTEIN COMPLEX NON-CORE SUBUNIT NAF1"/>
    <property type="match status" value="1"/>
</dbReference>
<dbReference type="InterPro" id="IPR007504">
    <property type="entry name" value="H/ACA_rnp_Gar1/Naf1"/>
</dbReference>
<dbReference type="VEuPathDB" id="VectorBase:AFAF017323"/>
<accession>A0A182QUU2</accession>
<evidence type="ECO:0000256" key="8">
    <source>
        <dbReference type="ARBA" id="ARBA00023242"/>
    </source>
</evidence>